<sequence length="467" mass="53701">MKFLLLILVLQAIAPRAVSQINSKEKNVAFAQRYLKRFYGFNMGAISATKMKVNENFMENKIQEMQQFLGLNVTGQLDKSTLDMMHRPRCGLPDVYRFDTTQGRPVWEKYLITYRISNYTTDMKSEDVDDAIEKAFQVWSDVTPLKFIMINAGEADIMIRFTAADYGDFYRFDGKDGVIAHAFKPGPGFGGDIYFDEAERWTMNHKGINLFLVAVHELGHALGLDHSSDPQAVMYPIYSYVDPNTFHLSNDDIHAIQSLYGGPENFQLSSNPNSTEPAYCDPNFHFDAATRVGNGIFYFKDSFFWMQIPGNPNASIGLISFLWPNFTSGIQAAYDTGTGQHVFLFKDDKYWLISNLRPQPNYPRSIHSLGFPESVKSIDAAIYNPLLRKTYFFVDQVYWRFDERKQRMDPGYPKLTIDHFQGIGPTIDAAFYYNKHYYFYQGAVIFEYNTPTNRVIRVLNRNATLNC</sequence>
<comment type="subcellular location">
    <subcellularLocation>
        <location evidence="1">Secreted</location>
        <location evidence="1">Extracellular space</location>
        <location evidence="1">Extracellular matrix</location>
    </subcellularLocation>
</comment>
<reference evidence="24 25" key="1">
    <citation type="journal article" date="2020" name="Nature">
        <title>Six reference-quality genomes reveal evolution of bat adaptations.</title>
        <authorList>
            <person name="Jebb D."/>
            <person name="Huang Z."/>
            <person name="Pippel M."/>
            <person name="Hughes G.M."/>
            <person name="Lavrichenko K."/>
            <person name="Devanna P."/>
            <person name="Winkler S."/>
            <person name="Jermiin L.S."/>
            <person name="Skirmuntt E.C."/>
            <person name="Katzourakis A."/>
            <person name="Burkitt-Gray L."/>
            <person name="Ray D.A."/>
            <person name="Sullivan K.A.M."/>
            <person name="Roscito J.G."/>
            <person name="Kirilenko B.M."/>
            <person name="Davalos L.M."/>
            <person name="Corthals A.P."/>
            <person name="Power M.L."/>
            <person name="Jones G."/>
            <person name="Ransome R.D."/>
            <person name="Dechmann D.K.N."/>
            <person name="Locatelli A.G."/>
            <person name="Puechmaille S.J."/>
            <person name="Fedrigo O."/>
            <person name="Jarvis E.D."/>
            <person name="Hiller M."/>
            <person name="Vernes S.C."/>
            <person name="Myers E.W."/>
            <person name="Teeling E.C."/>
        </authorList>
    </citation>
    <scope>NUCLEOTIDE SEQUENCE [LARGE SCALE GENOMIC DNA]</scope>
    <source>
        <strain evidence="24">MMyoMyo1</strain>
        <tissue evidence="24">Flight muscle</tissue>
    </source>
</reference>
<feature type="short sequence motif" description="Cysteine switch" evidence="20">
    <location>
        <begin position="88"/>
        <end position="95"/>
    </location>
</feature>
<feature type="binding site" evidence="17">
    <location>
        <position position="122"/>
    </location>
    <ligand>
        <name>Ca(2+)</name>
        <dbReference type="ChEBI" id="CHEBI:29108"/>
        <label>1</label>
    </ligand>
</feature>
<evidence type="ECO:0000256" key="8">
    <source>
        <dbReference type="ARBA" id="ARBA00022737"/>
    </source>
</evidence>
<dbReference type="GO" id="GO:0030198">
    <property type="term" value="P:extracellular matrix organization"/>
    <property type="evidence" value="ECO:0007669"/>
    <property type="project" value="TreeGrafter"/>
</dbReference>
<keyword evidence="4" id="KW-0272">Extracellular matrix</keyword>
<dbReference type="VEuPathDB" id="HostDB:GeneID_118664458"/>
<dbReference type="CDD" id="cd04278">
    <property type="entry name" value="ZnMc_MMP"/>
    <property type="match status" value="1"/>
</dbReference>
<feature type="binding site" evidence="17">
    <location>
        <position position="168"/>
    </location>
    <ligand>
        <name>Zn(2+)</name>
        <dbReference type="ChEBI" id="CHEBI:29105"/>
        <label>1</label>
    </ligand>
</feature>
<dbReference type="InterPro" id="IPR024079">
    <property type="entry name" value="MetalloPept_cat_dom_sf"/>
</dbReference>
<evidence type="ECO:0000256" key="20">
    <source>
        <dbReference type="PIRSR" id="PIRSR621190-5"/>
    </source>
</evidence>
<dbReference type="EMBL" id="JABWUV010000010">
    <property type="protein sequence ID" value="KAF6325064.1"/>
    <property type="molecule type" value="Genomic_DNA"/>
</dbReference>
<dbReference type="PRINTS" id="PR00138">
    <property type="entry name" value="MATRIXIN"/>
</dbReference>
<feature type="signal peptide" evidence="22">
    <location>
        <begin position="1"/>
        <end position="19"/>
    </location>
</feature>
<dbReference type="GO" id="GO:0008270">
    <property type="term" value="F:zinc ion binding"/>
    <property type="evidence" value="ECO:0007669"/>
    <property type="project" value="InterPro"/>
</dbReference>
<evidence type="ECO:0000256" key="6">
    <source>
        <dbReference type="ARBA" id="ARBA00022723"/>
    </source>
</evidence>
<evidence type="ECO:0000256" key="9">
    <source>
        <dbReference type="ARBA" id="ARBA00022801"/>
    </source>
</evidence>
<feature type="binding site" evidence="17">
    <location>
        <position position="190"/>
    </location>
    <ligand>
        <name>Ca(2+)</name>
        <dbReference type="ChEBI" id="CHEBI:29108"/>
        <label>2</label>
    </ligand>
</feature>
<keyword evidence="25" id="KW-1185">Reference proteome</keyword>
<dbReference type="OrthoDB" id="406838at2759"/>
<feature type="binding site" evidence="17">
    <location>
        <position position="181"/>
    </location>
    <ligand>
        <name>Zn(2+)</name>
        <dbReference type="ChEBI" id="CHEBI:29105"/>
        <label>1</label>
    </ligand>
</feature>
<dbReference type="SUPFAM" id="SSF55486">
    <property type="entry name" value="Metalloproteases ('zincins'), catalytic domain"/>
    <property type="match status" value="1"/>
</dbReference>
<feature type="binding site" evidence="17">
    <location>
        <position position="333"/>
    </location>
    <ligand>
        <name>Ca(2+)</name>
        <dbReference type="ChEBI" id="CHEBI:29108"/>
        <label>5</label>
    </ligand>
</feature>
<feature type="domain" description="Peptidase metallopeptidase" evidence="23">
    <location>
        <begin position="103"/>
        <end position="262"/>
    </location>
</feature>
<dbReference type="PROSITE" id="PS51642">
    <property type="entry name" value="HEMOPEXIN_2"/>
    <property type="match status" value="2"/>
</dbReference>
<keyword evidence="5" id="KW-0645">Protease</keyword>
<evidence type="ECO:0000313" key="25">
    <source>
        <dbReference type="Proteomes" id="UP000527355"/>
    </source>
</evidence>
<keyword evidence="6 16" id="KW-0479">Metal-binding</keyword>
<dbReference type="InterPro" id="IPR021190">
    <property type="entry name" value="Pept_M10A"/>
</dbReference>
<accession>A0A7J7VIS4</accession>
<keyword evidence="12" id="KW-0482">Metalloprotease</keyword>
<feature type="modified residue" description="Phosphotyrosine; by PKDCC" evidence="19">
    <location>
        <position position="362"/>
    </location>
</feature>
<dbReference type="AlphaFoldDB" id="A0A7J7VIS4"/>
<dbReference type="SUPFAM" id="SSF47090">
    <property type="entry name" value="PGBD-like"/>
    <property type="match status" value="1"/>
</dbReference>
<dbReference type="CDD" id="cd00094">
    <property type="entry name" value="HX"/>
    <property type="match status" value="1"/>
</dbReference>
<keyword evidence="9" id="KW-0378">Hydrolase</keyword>
<evidence type="ECO:0000256" key="16">
    <source>
        <dbReference type="PIRSR" id="PIRSR001191-2"/>
    </source>
</evidence>
<dbReference type="FunFam" id="2.110.10.10:FF:000002">
    <property type="entry name" value="Matrix metallopeptidase 3"/>
    <property type="match status" value="1"/>
</dbReference>
<feature type="binding site" evidence="17">
    <location>
        <position position="196"/>
    </location>
    <ligand>
        <name>Ca(2+)</name>
        <dbReference type="ChEBI" id="CHEBI:29108"/>
        <label>3</label>
    </ligand>
</feature>
<dbReference type="Pfam" id="PF01471">
    <property type="entry name" value="PG_binding_1"/>
    <property type="match status" value="1"/>
</dbReference>
<dbReference type="InterPro" id="IPR036365">
    <property type="entry name" value="PGBD-like_sf"/>
</dbReference>
<dbReference type="Pfam" id="PF00045">
    <property type="entry name" value="Hemopexin"/>
    <property type="match status" value="2"/>
</dbReference>
<dbReference type="InterPro" id="IPR006026">
    <property type="entry name" value="Peptidase_Metallo"/>
</dbReference>
<feature type="binding site" evidence="17">
    <location>
        <position position="199"/>
    </location>
    <ligand>
        <name>Ca(2+)</name>
        <dbReference type="ChEBI" id="CHEBI:29108"/>
        <label>1</label>
    </ligand>
</feature>
<keyword evidence="7 22" id="KW-0732">Signal</keyword>
<evidence type="ECO:0000256" key="17">
    <source>
        <dbReference type="PIRSR" id="PIRSR621190-2"/>
    </source>
</evidence>
<feature type="binding site" evidence="16">
    <location>
        <position position="216"/>
    </location>
    <ligand>
        <name>Zn(2+)</name>
        <dbReference type="ChEBI" id="CHEBI:29105"/>
        <label>2</label>
        <note>catalytic</note>
    </ligand>
</feature>
<evidence type="ECO:0000259" key="23">
    <source>
        <dbReference type="SMART" id="SM00235"/>
    </source>
</evidence>
<evidence type="ECO:0000256" key="13">
    <source>
        <dbReference type="ARBA" id="ARBA00023145"/>
    </source>
</evidence>
<evidence type="ECO:0000256" key="15">
    <source>
        <dbReference type="PIRSR" id="PIRSR001191-1"/>
    </source>
</evidence>
<feature type="disulfide bond" evidence="18">
    <location>
        <begin position="280"/>
        <end position="467"/>
    </location>
</feature>
<feature type="binding site" evidence="17">
    <location>
        <position position="234"/>
    </location>
    <ligand>
        <name>Zn(2+)</name>
        <dbReference type="ChEBI" id="CHEBI:29105"/>
        <label>2</label>
        <note>catalytic</note>
    </ligand>
</feature>
<evidence type="ECO:0000256" key="1">
    <source>
        <dbReference type="ARBA" id="ARBA00004498"/>
    </source>
</evidence>
<dbReference type="InterPro" id="IPR002477">
    <property type="entry name" value="Peptidoglycan-bd-like"/>
</dbReference>
<dbReference type="InterPro" id="IPR001818">
    <property type="entry name" value="Pept_M10_metallopeptidase"/>
</dbReference>
<feature type="binding site" evidence="17">
    <location>
        <position position="174"/>
    </location>
    <ligand>
        <name>Ca(2+)</name>
        <dbReference type="ChEBI" id="CHEBI:29108"/>
        <label>3</label>
    </ligand>
</feature>
<keyword evidence="8" id="KW-0677">Repeat</keyword>
<feature type="repeat" description="Hemopexin" evidence="21">
    <location>
        <begin position="327"/>
        <end position="373"/>
    </location>
</feature>
<dbReference type="PANTHER" id="PTHR10201">
    <property type="entry name" value="MATRIX METALLOPROTEINASE"/>
    <property type="match status" value="1"/>
</dbReference>
<organism evidence="24 25">
    <name type="scientific">Myotis myotis</name>
    <name type="common">Greater mouse-eared bat</name>
    <name type="synonym">Vespertilio myotis</name>
    <dbReference type="NCBI Taxonomy" id="51298"/>
    <lineage>
        <taxon>Eukaryota</taxon>
        <taxon>Metazoa</taxon>
        <taxon>Chordata</taxon>
        <taxon>Craniata</taxon>
        <taxon>Vertebrata</taxon>
        <taxon>Euteleostomi</taxon>
        <taxon>Mammalia</taxon>
        <taxon>Eutheria</taxon>
        <taxon>Laurasiatheria</taxon>
        <taxon>Chiroptera</taxon>
        <taxon>Yangochiroptera</taxon>
        <taxon>Vespertilionidae</taxon>
        <taxon>Myotis</taxon>
    </lineage>
</organism>
<comment type="cofactor">
    <cofactor evidence="17">
        <name>Ca(2+)</name>
        <dbReference type="ChEBI" id="CHEBI:29108"/>
    </cofactor>
    <text evidence="17">Can bind about 5 Ca(2+) ions per subunit.</text>
</comment>
<dbReference type="PIRSF" id="PIRSF001191">
    <property type="entry name" value="Peptidase_M10A_matrix"/>
    <property type="match status" value="1"/>
</dbReference>
<dbReference type="PROSITE" id="PS00546">
    <property type="entry name" value="CYSTEINE_SWITCH"/>
    <property type="match status" value="1"/>
</dbReference>
<dbReference type="Pfam" id="PF00413">
    <property type="entry name" value="Peptidase_M10"/>
    <property type="match status" value="1"/>
</dbReference>
<evidence type="ECO:0000256" key="7">
    <source>
        <dbReference type="ARBA" id="ARBA00022729"/>
    </source>
</evidence>
<keyword evidence="10 16" id="KW-0862">Zinc</keyword>
<proteinExistence type="inferred from homology"/>
<dbReference type="SMART" id="SM00120">
    <property type="entry name" value="HX"/>
    <property type="match status" value="4"/>
</dbReference>
<dbReference type="InterPro" id="IPR018487">
    <property type="entry name" value="Hemopexin-like_repeat"/>
</dbReference>
<feature type="binding site" evidence="17">
    <location>
        <position position="381"/>
    </location>
    <ligand>
        <name>Ca(2+)</name>
        <dbReference type="ChEBI" id="CHEBI:29108"/>
        <label>5</label>
    </ligand>
</feature>
<comment type="caution">
    <text evidence="24">The sequence shown here is derived from an EMBL/GenBank/DDBJ whole genome shotgun (WGS) entry which is preliminary data.</text>
</comment>
<keyword evidence="13" id="KW-0865">Zymogen</keyword>
<dbReference type="InterPro" id="IPR021158">
    <property type="entry name" value="Pept_M10A_Zn_BS"/>
</dbReference>
<dbReference type="InterPro" id="IPR000585">
    <property type="entry name" value="Hemopexin-like_dom"/>
</dbReference>
<feature type="chain" id="PRO_5029707968" evidence="22">
    <location>
        <begin position="20"/>
        <end position="467"/>
    </location>
</feature>
<dbReference type="GO" id="GO:0031012">
    <property type="term" value="C:extracellular matrix"/>
    <property type="evidence" value="ECO:0007669"/>
    <property type="project" value="InterPro"/>
</dbReference>
<keyword evidence="3" id="KW-0964">Secreted</keyword>
<comment type="cofactor">
    <cofactor evidence="17">
        <name>Zn(2+)</name>
        <dbReference type="ChEBI" id="CHEBI:29105"/>
    </cofactor>
    <text evidence="17">Binds 2 Zn(2+) ions per subunit.</text>
</comment>
<feature type="repeat" description="Hemopexin" evidence="21">
    <location>
        <begin position="375"/>
        <end position="423"/>
    </location>
</feature>
<evidence type="ECO:0000256" key="10">
    <source>
        <dbReference type="ARBA" id="ARBA00022833"/>
    </source>
</evidence>
<feature type="active site" evidence="15">
    <location>
        <position position="217"/>
    </location>
</feature>
<feature type="binding site" evidence="17">
    <location>
        <position position="173"/>
    </location>
    <ligand>
        <name>Ca(2+)</name>
        <dbReference type="ChEBI" id="CHEBI:29108"/>
        <label>3</label>
    </ligand>
</feature>
<dbReference type="InterPro" id="IPR033739">
    <property type="entry name" value="M10A_MMP"/>
</dbReference>
<protein>
    <submittedName>
        <fullName evidence="24">Matrix metallopeptidase 12</fullName>
    </submittedName>
</protein>
<dbReference type="InterPro" id="IPR036375">
    <property type="entry name" value="Hemopexin-like_dom_sf"/>
</dbReference>
<evidence type="ECO:0000256" key="18">
    <source>
        <dbReference type="PIRSR" id="PIRSR621190-3"/>
    </source>
</evidence>
<evidence type="ECO:0000256" key="14">
    <source>
        <dbReference type="ARBA" id="ARBA00023157"/>
    </source>
</evidence>
<feature type="binding site" evidence="16">
    <location>
        <position position="220"/>
    </location>
    <ligand>
        <name>Zn(2+)</name>
        <dbReference type="ChEBI" id="CHEBI:29105"/>
        <label>2</label>
        <note>catalytic</note>
    </ligand>
</feature>
<evidence type="ECO:0000256" key="11">
    <source>
        <dbReference type="ARBA" id="ARBA00022837"/>
    </source>
</evidence>
<feature type="binding site" evidence="16">
    <location>
        <position position="226"/>
    </location>
    <ligand>
        <name>Zn(2+)</name>
        <dbReference type="ChEBI" id="CHEBI:29105"/>
        <label>2</label>
        <note>catalytic</note>
    </ligand>
</feature>
<keyword evidence="14 18" id="KW-1015">Disulfide bond</keyword>
<dbReference type="SUPFAM" id="SSF50923">
    <property type="entry name" value="Hemopexin-like domain"/>
    <property type="match status" value="1"/>
</dbReference>
<name>A0A7J7VIS4_MYOMY</name>
<dbReference type="GO" id="GO:0030574">
    <property type="term" value="P:collagen catabolic process"/>
    <property type="evidence" value="ECO:0007669"/>
    <property type="project" value="TreeGrafter"/>
</dbReference>
<feature type="binding site" evidence="17">
    <location>
        <position position="156"/>
    </location>
    <ligand>
        <name>Ca(2+)</name>
        <dbReference type="ChEBI" id="CHEBI:29108"/>
        <label>2</label>
    </ligand>
</feature>
<dbReference type="SMART" id="SM00235">
    <property type="entry name" value="ZnMc"/>
    <property type="match status" value="1"/>
</dbReference>
<feature type="binding site" evidence="17">
    <location>
        <position position="192"/>
    </location>
    <ligand>
        <name>Ca(2+)</name>
        <dbReference type="ChEBI" id="CHEBI:29108"/>
        <label>2</label>
    </ligand>
</feature>
<evidence type="ECO:0000256" key="4">
    <source>
        <dbReference type="ARBA" id="ARBA00022530"/>
    </source>
</evidence>
<dbReference type="Proteomes" id="UP000527355">
    <property type="component" value="Unassembled WGS sequence"/>
</dbReference>
<feature type="binding site" evidence="17">
    <location>
        <position position="428"/>
    </location>
    <ligand>
        <name>Ca(2+)</name>
        <dbReference type="ChEBI" id="CHEBI:29108"/>
        <label>4</label>
    </ligand>
</feature>
<comment type="similarity">
    <text evidence="2">Belongs to the peptidase M10A family.</text>
</comment>
<dbReference type="GO" id="GO:0004222">
    <property type="term" value="F:metalloendopeptidase activity"/>
    <property type="evidence" value="ECO:0007669"/>
    <property type="project" value="InterPro"/>
</dbReference>
<evidence type="ECO:0000256" key="22">
    <source>
        <dbReference type="SAM" id="SignalP"/>
    </source>
</evidence>
<evidence type="ECO:0000256" key="19">
    <source>
        <dbReference type="PIRSR" id="PIRSR621190-4"/>
    </source>
</evidence>
<feature type="binding site" evidence="17">
    <location>
        <position position="287"/>
    </location>
    <ligand>
        <name>Ca(2+)</name>
        <dbReference type="ChEBI" id="CHEBI:29108"/>
        <label>4</label>
    </ligand>
</feature>
<evidence type="ECO:0000256" key="12">
    <source>
        <dbReference type="ARBA" id="ARBA00023049"/>
    </source>
</evidence>
<dbReference type="PANTHER" id="PTHR10201:SF267">
    <property type="entry name" value="MACROPHAGE METALLOELASTASE"/>
    <property type="match status" value="1"/>
</dbReference>
<evidence type="ECO:0000313" key="24">
    <source>
        <dbReference type="EMBL" id="KAF6325064.1"/>
    </source>
</evidence>
<dbReference type="Gene3D" id="3.40.390.10">
    <property type="entry name" value="Collagenase (Catalytic Domain)"/>
    <property type="match status" value="1"/>
</dbReference>
<evidence type="ECO:0000256" key="5">
    <source>
        <dbReference type="ARBA" id="ARBA00022670"/>
    </source>
</evidence>
<keyword evidence="11 17" id="KW-0106">Calcium</keyword>
<evidence type="ECO:0000256" key="3">
    <source>
        <dbReference type="ARBA" id="ARBA00022525"/>
    </source>
</evidence>
<gene>
    <name evidence="24" type="ORF">mMyoMyo1_013158</name>
</gene>
<dbReference type="Gene3D" id="2.110.10.10">
    <property type="entry name" value="Hemopexin-like domain"/>
    <property type="match status" value="1"/>
</dbReference>
<evidence type="ECO:0000256" key="21">
    <source>
        <dbReference type="PROSITE-ProRule" id="PRU01011"/>
    </source>
</evidence>
<dbReference type="FunFam" id="3.40.390.10:FF:000007">
    <property type="entry name" value="Collagenase 3"/>
    <property type="match status" value="1"/>
</dbReference>
<feature type="binding site" description="in inhibited form" evidence="17">
    <location>
        <position position="90"/>
    </location>
    <ligand>
        <name>Zn(2+)</name>
        <dbReference type="ChEBI" id="CHEBI:29105"/>
        <label>2</label>
        <note>catalytic</note>
    </ligand>
</feature>
<dbReference type="GO" id="GO:0006508">
    <property type="term" value="P:proteolysis"/>
    <property type="evidence" value="ECO:0007669"/>
    <property type="project" value="UniProtKB-KW"/>
</dbReference>
<feature type="binding site" evidence="17">
    <location>
        <position position="199"/>
    </location>
    <ligand>
        <name>Ca(2+)</name>
        <dbReference type="ChEBI" id="CHEBI:29108"/>
        <label>3</label>
    </ligand>
</feature>
<evidence type="ECO:0000256" key="2">
    <source>
        <dbReference type="ARBA" id="ARBA00010370"/>
    </source>
</evidence>